<evidence type="ECO:0000256" key="7">
    <source>
        <dbReference type="ARBA" id="ARBA00023033"/>
    </source>
</evidence>
<feature type="domain" description="FAD-binding" evidence="8">
    <location>
        <begin position="7"/>
        <end position="341"/>
    </location>
</feature>
<comment type="pathway">
    <text evidence="2">Cofactor biosynthesis; ubiquinone biosynthesis.</text>
</comment>
<sequence length="392" mass="43433">MRELQSFDVIIAGGAMAGSTLALALNALSQQPLSIAIIEPFQTDHHAHPGFDSRSIALAHGTVELLKNWGVWDSLYPFATPISQIHVSDRSHAGMVNFDSAHLGLDALGYVVELSKVGQQYAEKINACDNITYYCPLSVEHVERTSEQVSVTLSDQQRIVGKLLVAADGALSTSSSQIGFVRQEHDFEQVALIANVLSDQAHQGRAFERFTSSGPLALLPMSDNRLSLVWCLSAEQAERMQHVSDSEFLTQLQATFGWRLGRFLQVGQRSTYPLLLRYHSQTIAHRFVTIGNAAQTLHPIAGQGFNLGIRDIATLAQVLSEEDTRLMGDYRQLATFRQRRETDRQATIQLTSTLVHLFSNDWLTLRVGRNLGLMAMEMLPLLKTPLLNRTLG</sequence>
<evidence type="ECO:0000259" key="8">
    <source>
        <dbReference type="Pfam" id="PF01494"/>
    </source>
</evidence>
<dbReference type="NCBIfam" id="NF004356">
    <property type="entry name" value="PRK05732.1"/>
    <property type="match status" value="1"/>
</dbReference>
<dbReference type="InterPro" id="IPR002938">
    <property type="entry name" value="FAD-bd"/>
</dbReference>
<keyword evidence="4" id="KW-0285">Flavoprotein</keyword>
<dbReference type="Gene3D" id="3.50.50.60">
    <property type="entry name" value="FAD/NAD(P)-binding domain"/>
    <property type="match status" value="2"/>
</dbReference>
<dbReference type="PANTHER" id="PTHR43876">
    <property type="entry name" value="UBIQUINONE BIOSYNTHESIS MONOOXYGENASE COQ6, MITOCHONDRIAL"/>
    <property type="match status" value="1"/>
</dbReference>
<keyword evidence="7" id="KW-0503">Monooxygenase</keyword>
<dbReference type="InterPro" id="IPR051205">
    <property type="entry name" value="UbiH/COQ6_monooxygenase"/>
</dbReference>
<dbReference type="EMBL" id="JACRUP010000007">
    <property type="protein sequence ID" value="MBC5851532.1"/>
    <property type="molecule type" value="Genomic_DNA"/>
</dbReference>
<dbReference type="AlphaFoldDB" id="A0A9X0R8K3"/>
<comment type="caution">
    <text evidence="9">The sequence shown here is derived from an EMBL/GenBank/DDBJ whole genome shotgun (WGS) entry which is preliminary data.</text>
</comment>
<evidence type="ECO:0000256" key="2">
    <source>
        <dbReference type="ARBA" id="ARBA00004749"/>
    </source>
</evidence>
<organism evidence="9 10">
    <name type="scientific">Vibrio metschnikovii</name>
    <dbReference type="NCBI Taxonomy" id="28172"/>
    <lineage>
        <taxon>Bacteria</taxon>
        <taxon>Pseudomonadati</taxon>
        <taxon>Pseudomonadota</taxon>
        <taxon>Gammaproteobacteria</taxon>
        <taxon>Vibrionales</taxon>
        <taxon>Vibrionaceae</taxon>
        <taxon>Vibrio</taxon>
    </lineage>
</organism>
<dbReference type="NCBIfam" id="TIGR01988">
    <property type="entry name" value="Ubi-OHases"/>
    <property type="match status" value="1"/>
</dbReference>
<dbReference type="NCBIfam" id="TIGR01984">
    <property type="entry name" value="UbiH"/>
    <property type="match status" value="1"/>
</dbReference>
<evidence type="ECO:0000313" key="9">
    <source>
        <dbReference type="EMBL" id="MBC5851532.1"/>
    </source>
</evidence>
<dbReference type="Pfam" id="PF01494">
    <property type="entry name" value="FAD_binding_3"/>
    <property type="match status" value="1"/>
</dbReference>
<evidence type="ECO:0000256" key="5">
    <source>
        <dbReference type="ARBA" id="ARBA00022827"/>
    </source>
</evidence>
<dbReference type="InterPro" id="IPR036188">
    <property type="entry name" value="FAD/NAD-bd_sf"/>
</dbReference>
<dbReference type="PANTHER" id="PTHR43876:SF8">
    <property type="entry name" value="2-OCTAPRENYL-6-METHOXYPHENOL HYDROXYLASE"/>
    <property type="match status" value="1"/>
</dbReference>
<dbReference type="SUPFAM" id="SSF51905">
    <property type="entry name" value="FAD/NAD(P)-binding domain"/>
    <property type="match status" value="1"/>
</dbReference>
<dbReference type="GO" id="GO:0071949">
    <property type="term" value="F:FAD binding"/>
    <property type="evidence" value="ECO:0007669"/>
    <property type="project" value="InterPro"/>
</dbReference>
<dbReference type="InterPro" id="IPR010971">
    <property type="entry name" value="UbiH/COQ6"/>
</dbReference>
<keyword evidence="6 9" id="KW-0560">Oxidoreductase</keyword>
<comment type="cofactor">
    <cofactor evidence="1">
        <name>FAD</name>
        <dbReference type="ChEBI" id="CHEBI:57692"/>
    </cofactor>
</comment>
<dbReference type="FunFam" id="3.50.50.60:FF:000123">
    <property type="entry name" value="2-octaprenyl-6-methoxyphenyl hydroxylase"/>
    <property type="match status" value="1"/>
</dbReference>
<keyword evidence="5" id="KW-0274">FAD</keyword>
<reference evidence="9" key="1">
    <citation type="submission" date="2020-08" db="EMBL/GenBank/DDBJ databases">
        <title>Genome Sequencing and Pan-Genome Analysis of Migratory bird Vibrio Strains, Inner Mongolia.</title>
        <authorList>
            <person name="Zheng L."/>
        </authorList>
    </citation>
    <scope>NUCLEOTIDE SEQUENCE</scope>
    <source>
        <strain evidence="9">M13F</strain>
    </source>
</reference>
<comment type="similarity">
    <text evidence="3">Belongs to the UbiH/COQ6 family.</text>
</comment>
<accession>A0A9X0R8K3</accession>
<dbReference type="GO" id="GO:0006744">
    <property type="term" value="P:ubiquinone biosynthetic process"/>
    <property type="evidence" value="ECO:0007669"/>
    <property type="project" value="InterPro"/>
</dbReference>
<dbReference type="RefSeq" id="WP_187026323.1">
    <property type="nucleotide sequence ID" value="NZ_JACRUP010000007.1"/>
</dbReference>
<evidence type="ECO:0000313" key="10">
    <source>
        <dbReference type="Proteomes" id="UP000615796"/>
    </source>
</evidence>
<evidence type="ECO:0000256" key="6">
    <source>
        <dbReference type="ARBA" id="ARBA00023002"/>
    </source>
</evidence>
<dbReference type="PRINTS" id="PR00420">
    <property type="entry name" value="RNGMNOXGNASE"/>
</dbReference>
<protein>
    <submittedName>
        <fullName evidence="9">2-octaprenyl-6-methoxyphenyl hydroxylase</fullName>
        <ecNumber evidence="9">1.14.13.-</ecNumber>
    </submittedName>
</protein>
<proteinExistence type="inferred from homology"/>
<gene>
    <name evidence="9" type="primary">ubiH</name>
    <name evidence="9" type="synonym">visB</name>
    <name evidence="9" type="ORF">H8Q88_11535</name>
</gene>
<evidence type="ECO:0000256" key="1">
    <source>
        <dbReference type="ARBA" id="ARBA00001974"/>
    </source>
</evidence>
<name>A0A9X0R8K3_VIBME</name>
<dbReference type="InterPro" id="IPR018168">
    <property type="entry name" value="Ubi_Hdrlase_CS"/>
</dbReference>
<dbReference type="GO" id="GO:0008681">
    <property type="term" value="F:2-octaprenyl-6-methoxyphenol hydroxylase activity"/>
    <property type="evidence" value="ECO:0007669"/>
    <property type="project" value="InterPro"/>
</dbReference>
<keyword evidence="10" id="KW-1185">Reference proteome</keyword>
<dbReference type="InterPro" id="IPR011295">
    <property type="entry name" value="UbiH"/>
</dbReference>
<dbReference type="EC" id="1.14.13.-" evidence="9"/>
<dbReference type="PROSITE" id="PS01304">
    <property type="entry name" value="UBIH"/>
    <property type="match status" value="1"/>
</dbReference>
<dbReference type="Proteomes" id="UP000615796">
    <property type="component" value="Unassembled WGS sequence"/>
</dbReference>
<evidence type="ECO:0000256" key="3">
    <source>
        <dbReference type="ARBA" id="ARBA00005349"/>
    </source>
</evidence>
<evidence type="ECO:0000256" key="4">
    <source>
        <dbReference type="ARBA" id="ARBA00022630"/>
    </source>
</evidence>